<proteinExistence type="predicted"/>
<organism evidence="1 2">
    <name type="scientific">Candidatus Adlerbacteria bacterium RIFCSPLOWO2_01_FULL_51_16</name>
    <dbReference type="NCBI Taxonomy" id="1797243"/>
    <lineage>
        <taxon>Bacteria</taxon>
        <taxon>Candidatus Adleribacteriota</taxon>
    </lineage>
</organism>
<name>A0A1F4XF81_9BACT</name>
<evidence type="ECO:0000313" key="2">
    <source>
        <dbReference type="Proteomes" id="UP000176185"/>
    </source>
</evidence>
<accession>A0A1F4XF81</accession>
<dbReference type="AlphaFoldDB" id="A0A1F4XF81"/>
<dbReference type="EMBL" id="MEWX01000025">
    <property type="protein sequence ID" value="OGC80339.1"/>
    <property type="molecule type" value="Genomic_DNA"/>
</dbReference>
<dbReference type="STRING" id="1797243.A2943_01060"/>
<comment type="caution">
    <text evidence="1">The sequence shown here is derived from an EMBL/GenBank/DDBJ whole genome shotgun (WGS) entry which is preliminary data.</text>
</comment>
<gene>
    <name evidence="1" type="ORF">A2943_01060</name>
</gene>
<protein>
    <submittedName>
        <fullName evidence="1">Uncharacterized protein</fullName>
    </submittedName>
</protein>
<evidence type="ECO:0000313" key="1">
    <source>
        <dbReference type="EMBL" id="OGC80339.1"/>
    </source>
</evidence>
<reference evidence="1 2" key="1">
    <citation type="journal article" date="2016" name="Nat. Commun.">
        <title>Thousands of microbial genomes shed light on interconnected biogeochemical processes in an aquifer system.</title>
        <authorList>
            <person name="Anantharaman K."/>
            <person name="Brown C.T."/>
            <person name="Hug L.A."/>
            <person name="Sharon I."/>
            <person name="Castelle C.J."/>
            <person name="Probst A.J."/>
            <person name="Thomas B.C."/>
            <person name="Singh A."/>
            <person name="Wilkins M.J."/>
            <person name="Karaoz U."/>
            <person name="Brodie E.L."/>
            <person name="Williams K.H."/>
            <person name="Hubbard S.S."/>
            <person name="Banfield J.F."/>
        </authorList>
    </citation>
    <scope>NUCLEOTIDE SEQUENCE [LARGE SCALE GENOMIC DNA]</scope>
</reference>
<sequence>MLKKSARHFNKKEGRSKRLRPGLLFPGRLGGQIDQRIVVALPCVTHTAAFFGIKNGDAPISMTTIAIITMDTFPSCGLEFADMPDLDSLVKKL</sequence>
<dbReference type="Proteomes" id="UP000176185">
    <property type="component" value="Unassembled WGS sequence"/>
</dbReference>